<feature type="domain" description="Carbohydrate kinase PfkB" evidence="14">
    <location>
        <begin position="122"/>
        <end position="427"/>
    </location>
</feature>
<dbReference type="FunFam" id="3.40.1190.20:FF:000076">
    <property type="entry name" value="Adenosine kinase"/>
    <property type="match status" value="1"/>
</dbReference>
<dbReference type="EC" id="2.7.1.20" evidence="4"/>
<evidence type="ECO:0000256" key="5">
    <source>
        <dbReference type="ARBA" id="ARBA00022679"/>
    </source>
</evidence>
<dbReference type="Proteomes" id="UP001186944">
    <property type="component" value="Unassembled WGS sequence"/>
</dbReference>
<dbReference type="GO" id="GO:0005829">
    <property type="term" value="C:cytosol"/>
    <property type="evidence" value="ECO:0007669"/>
    <property type="project" value="TreeGrafter"/>
</dbReference>
<evidence type="ECO:0000256" key="9">
    <source>
        <dbReference type="ARBA" id="ARBA00022840"/>
    </source>
</evidence>
<comment type="similarity">
    <text evidence="3">Belongs to the carbohydrate kinase PfkB family.</text>
</comment>
<evidence type="ECO:0000256" key="11">
    <source>
        <dbReference type="ARBA" id="ARBA00051362"/>
    </source>
</evidence>
<dbReference type="Pfam" id="PF00294">
    <property type="entry name" value="PfkB"/>
    <property type="match status" value="1"/>
</dbReference>
<dbReference type="PANTHER" id="PTHR45769:SF3">
    <property type="entry name" value="ADENOSINE KINASE"/>
    <property type="match status" value="1"/>
</dbReference>
<dbReference type="Gene3D" id="3.40.1190.20">
    <property type="match status" value="1"/>
</dbReference>
<dbReference type="GO" id="GO:0006144">
    <property type="term" value="P:purine nucleobase metabolic process"/>
    <property type="evidence" value="ECO:0007669"/>
    <property type="project" value="TreeGrafter"/>
</dbReference>
<dbReference type="GO" id="GO:0004001">
    <property type="term" value="F:adenosine kinase activity"/>
    <property type="evidence" value="ECO:0007669"/>
    <property type="project" value="UniProtKB-EC"/>
</dbReference>
<dbReference type="AlphaFoldDB" id="A0AA88Y234"/>
<dbReference type="PRINTS" id="PR00989">
    <property type="entry name" value="ADENOKINASE"/>
</dbReference>
<reference evidence="15" key="1">
    <citation type="submission" date="2019-08" db="EMBL/GenBank/DDBJ databases">
        <title>The improved chromosome-level genome for the pearl oyster Pinctada fucata martensii using PacBio sequencing and Hi-C.</title>
        <authorList>
            <person name="Zheng Z."/>
        </authorList>
    </citation>
    <scope>NUCLEOTIDE SEQUENCE</scope>
    <source>
        <strain evidence="15">ZZ-2019</strain>
        <tissue evidence="15">Adductor muscle</tissue>
    </source>
</reference>
<keyword evidence="5" id="KW-0808">Transferase</keyword>
<comment type="pathway">
    <text evidence="2">Purine metabolism; AMP biosynthesis via salvage pathway; AMP from adenosine: step 1/1.</text>
</comment>
<dbReference type="EMBL" id="VSWD01000007">
    <property type="protein sequence ID" value="KAK3096548.1"/>
    <property type="molecule type" value="Genomic_DNA"/>
</dbReference>
<evidence type="ECO:0000313" key="16">
    <source>
        <dbReference type="Proteomes" id="UP001186944"/>
    </source>
</evidence>
<keyword evidence="10" id="KW-0460">Magnesium</keyword>
<accession>A0AA88Y234</accession>
<protein>
    <recommendedName>
        <fullName evidence="12">Adenosine kinase</fullName>
        <ecNumber evidence="4">2.7.1.20</ecNumber>
    </recommendedName>
</protein>
<comment type="catalytic activity">
    <reaction evidence="11">
        <text>adenosine + ATP = AMP + ADP + H(+)</text>
        <dbReference type="Rhea" id="RHEA:20824"/>
        <dbReference type="ChEBI" id="CHEBI:15378"/>
        <dbReference type="ChEBI" id="CHEBI:16335"/>
        <dbReference type="ChEBI" id="CHEBI:30616"/>
        <dbReference type="ChEBI" id="CHEBI:456215"/>
        <dbReference type="ChEBI" id="CHEBI:456216"/>
        <dbReference type="EC" id="2.7.1.20"/>
    </reaction>
</comment>
<keyword evidence="7" id="KW-0547">Nucleotide-binding</keyword>
<evidence type="ECO:0000256" key="12">
    <source>
        <dbReference type="ARBA" id="ARBA00068771"/>
    </source>
</evidence>
<evidence type="ECO:0000256" key="4">
    <source>
        <dbReference type="ARBA" id="ARBA00012119"/>
    </source>
</evidence>
<sequence length="433" mass="48848">MRLTGVYWKQFVGNYWKRYVQRRMREVNGFDKYVPLIGWKVMRNKTWRYNQYRAWETMGQAYNSEEREFIPVEPIKKWSIFKGDREDKSGMSDITEGALLGIGNPLLDITVNGDQSLLDEFGLKSNNAIIAEEPHMPLFQKIVTEYEPFYLAGGATQNSIRVAQWMLQKRNATSFFGGVGNDMYRKILMEKAEEVGVNVRYETHPKLATGKCCAIITGEDRSLVTDLGAARHFTNDFLHQPENWSLVEKADCLYIGGFIVPVSSKAVVSVLKYAAANNKTVIMNLHATFLCKYFADPDLDLMRYIDVLFGNGDEASEFGKCMGFDFNSVSDICRKTVSLPKENSKKGRVVVFTQGRGPTVLGDGDDVREIPVHAVDKSLIKDTNGCGDAFVGGFLSQLVQKRSIDACLRAGSYAARTVIQYYGCNFPDKPDFE</sequence>
<dbReference type="GO" id="GO:0005634">
    <property type="term" value="C:nucleus"/>
    <property type="evidence" value="ECO:0007669"/>
    <property type="project" value="TreeGrafter"/>
</dbReference>
<evidence type="ECO:0000256" key="1">
    <source>
        <dbReference type="ARBA" id="ARBA00001946"/>
    </source>
</evidence>
<evidence type="ECO:0000256" key="8">
    <source>
        <dbReference type="ARBA" id="ARBA00022777"/>
    </source>
</evidence>
<evidence type="ECO:0000256" key="7">
    <source>
        <dbReference type="ARBA" id="ARBA00022741"/>
    </source>
</evidence>
<evidence type="ECO:0000313" key="15">
    <source>
        <dbReference type="EMBL" id="KAK3096548.1"/>
    </source>
</evidence>
<keyword evidence="6" id="KW-0660">Purine salvage</keyword>
<evidence type="ECO:0000256" key="13">
    <source>
        <dbReference type="PIRSR" id="PIRSR601805-1"/>
    </source>
</evidence>
<dbReference type="GO" id="GO:0006166">
    <property type="term" value="P:purine ribonucleoside salvage"/>
    <property type="evidence" value="ECO:0007669"/>
    <property type="project" value="UniProtKB-KW"/>
</dbReference>
<comment type="cofactor">
    <cofactor evidence="1">
        <name>Mg(2+)</name>
        <dbReference type="ChEBI" id="CHEBI:18420"/>
    </cofactor>
</comment>
<evidence type="ECO:0000256" key="2">
    <source>
        <dbReference type="ARBA" id="ARBA00004801"/>
    </source>
</evidence>
<keyword evidence="16" id="KW-1185">Reference proteome</keyword>
<dbReference type="InterPro" id="IPR001805">
    <property type="entry name" value="Adenokinase"/>
</dbReference>
<evidence type="ECO:0000256" key="3">
    <source>
        <dbReference type="ARBA" id="ARBA00010688"/>
    </source>
</evidence>
<keyword evidence="8" id="KW-0418">Kinase</keyword>
<evidence type="ECO:0000256" key="6">
    <source>
        <dbReference type="ARBA" id="ARBA00022726"/>
    </source>
</evidence>
<proteinExistence type="inferred from homology"/>
<name>A0AA88Y234_PINIB</name>
<feature type="active site" description="Proton acceptor" evidence="13">
    <location>
        <position position="388"/>
    </location>
</feature>
<evidence type="ECO:0000259" key="14">
    <source>
        <dbReference type="Pfam" id="PF00294"/>
    </source>
</evidence>
<comment type="caution">
    <text evidence="15">The sequence shown here is derived from an EMBL/GenBank/DDBJ whole genome shotgun (WGS) entry which is preliminary data.</text>
</comment>
<dbReference type="CDD" id="cd01168">
    <property type="entry name" value="adenosine_kinase"/>
    <property type="match status" value="1"/>
</dbReference>
<dbReference type="InterPro" id="IPR011611">
    <property type="entry name" value="PfkB_dom"/>
</dbReference>
<evidence type="ECO:0000256" key="10">
    <source>
        <dbReference type="ARBA" id="ARBA00022842"/>
    </source>
</evidence>
<dbReference type="Gene3D" id="3.30.1110.10">
    <property type="match status" value="1"/>
</dbReference>
<dbReference type="SUPFAM" id="SSF53613">
    <property type="entry name" value="Ribokinase-like"/>
    <property type="match status" value="1"/>
</dbReference>
<dbReference type="PANTHER" id="PTHR45769">
    <property type="entry name" value="ADENOSINE KINASE"/>
    <property type="match status" value="1"/>
</dbReference>
<dbReference type="GO" id="GO:0005524">
    <property type="term" value="F:ATP binding"/>
    <property type="evidence" value="ECO:0007669"/>
    <property type="project" value="UniProtKB-KW"/>
</dbReference>
<dbReference type="InterPro" id="IPR029056">
    <property type="entry name" value="Ribokinase-like"/>
</dbReference>
<gene>
    <name evidence="15" type="ORF">FSP39_001185</name>
</gene>
<keyword evidence="9" id="KW-0067">ATP-binding</keyword>
<organism evidence="15 16">
    <name type="scientific">Pinctada imbricata</name>
    <name type="common">Atlantic pearl-oyster</name>
    <name type="synonym">Pinctada martensii</name>
    <dbReference type="NCBI Taxonomy" id="66713"/>
    <lineage>
        <taxon>Eukaryota</taxon>
        <taxon>Metazoa</taxon>
        <taxon>Spiralia</taxon>
        <taxon>Lophotrochozoa</taxon>
        <taxon>Mollusca</taxon>
        <taxon>Bivalvia</taxon>
        <taxon>Autobranchia</taxon>
        <taxon>Pteriomorphia</taxon>
        <taxon>Pterioida</taxon>
        <taxon>Pterioidea</taxon>
        <taxon>Pteriidae</taxon>
        <taxon>Pinctada</taxon>
    </lineage>
</organism>